<sequence>MYHVRNPNRAATRQFLQRTAVLAAGVTTAIVVSLIVYFSTSKGLRPPRLQQVAKNMASPASDQCAWESDRISRLLSSTAGYDAACQDFYAFVCNRKREYSPLERSILEKSKRIGHKQRRGSSAHYATETAAILHASCLSFQAASKVSVRKNIKAIPIAVKRRLENALKKLDTPVAILEAQAFLSKEEKLPSYLSFWSDPRAPGTPVLDVRRPLSAFLDDDAIVDALLAAAGALGADNASVKRRVSELVSVDRELKRNWNFSDSAEIVPFETLAGIEAKVTELDWQKFFATASTALPYQPSHVIVRGLANLRQALMALFERMDQIDVAIYSLAHVLLPEEMLDVFARRENQSCLGLVRLAFGNAWCTLTPEPPQAITPGAEQELASIARAVATALKKSIVTSALFTDYDQVAAATTKVNNLHLAAPNATTIPSSMVGVASDSFRKSLDPNNLYKNILAFRRLDDTGFSPRRLSDFGDPKQLFQEGGCGISDAAVTRVALAPPFTCRDRLLNYATLGTVVAEAMLKAVGGLFCVDRRRGDGCPRSNNTLAAYRLDKVKACLAAGLDVFKSPLARSSDEDSQLLEALLVSTAAFQVALEAGRSYSGPTFMSSVSPEMEMRFLTRYCYHLCDRRLGEGALRDSDATLAARLRCNVAVMNSPLFGALFKCSQDRQVFARRCSVL</sequence>
<reference evidence="2 3" key="1">
    <citation type="journal article" date="2023" name="Arcadia Sci">
        <title>De novo assembly of a long-read Amblyomma americanum tick genome.</title>
        <authorList>
            <person name="Chou S."/>
            <person name="Poskanzer K.E."/>
            <person name="Rollins M."/>
            <person name="Thuy-Boun P.S."/>
        </authorList>
    </citation>
    <scope>NUCLEOTIDE SEQUENCE [LARGE SCALE GENOMIC DNA]</scope>
    <source>
        <strain evidence="2">F_SG_1</strain>
        <tissue evidence="2">Salivary glands</tissue>
    </source>
</reference>
<dbReference type="Gene3D" id="3.40.390.10">
    <property type="entry name" value="Collagenase (Catalytic Domain)"/>
    <property type="match status" value="1"/>
</dbReference>
<dbReference type="InterPro" id="IPR000718">
    <property type="entry name" value="Peptidase_M13"/>
</dbReference>
<dbReference type="GO" id="GO:0016485">
    <property type="term" value="P:protein processing"/>
    <property type="evidence" value="ECO:0007669"/>
    <property type="project" value="TreeGrafter"/>
</dbReference>
<keyword evidence="1" id="KW-0812">Transmembrane</keyword>
<keyword evidence="1" id="KW-1133">Transmembrane helix</keyword>
<evidence type="ECO:0000313" key="3">
    <source>
        <dbReference type="Proteomes" id="UP001321473"/>
    </source>
</evidence>
<dbReference type="Proteomes" id="UP001321473">
    <property type="component" value="Unassembled WGS sequence"/>
</dbReference>
<dbReference type="GO" id="GO:0004222">
    <property type="term" value="F:metalloendopeptidase activity"/>
    <property type="evidence" value="ECO:0007669"/>
    <property type="project" value="InterPro"/>
</dbReference>
<dbReference type="PANTHER" id="PTHR11733">
    <property type="entry name" value="ZINC METALLOPROTEASE FAMILY M13 NEPRILYSIN-RELATED"/>
    <property type="match status" value="1"/>
</dbReference>
<feature type="transmembrane region" description="Helical" evidence="1">
    <location>
        <begin position="20"/>
        <end position="38"/>
    </location>
</feature>
<protein>
    <submittedName>
        <fullName evidence="2">Uncharacterized protein</fullName>
    </submittedName>
</protein>
<name>A0AAQ4FR14_AMBAM</name>
<dbReference type="GO" id="GO:0005886">
    <property type="term" value="C:plasma membrane"/>
    <property type="evidence" value="ECO:0007669"/>
    <property type="project" value="TreeGrafter"/>
</dbReference>
<dbReference type="PANTHER" id="PTHR11733:SF241">
    <property type="entry name" value="GH26575P-RELATED"/>
    <property type="match status" value="1"/>
</dbReference>
<organism evidence="2 3">
    <name type="scientific">Amblyomma americanum</name>
    <name type="common">Lone star tick</name>
    <dbReference type="NCBI Taxonomy" id="6943"/>
    <lineage>
        <taxon>Eukaryota</taxon>
        <taxon>Metazoa</taxon>
        <taxon>Ecdysozoa</taxon>
        <taxon>Arthropoda</taxon>
        <taxon>Chelicerata</taxon>
        <taxon>Arachnida</taxon>
        <taxon>Acari</taxon>
        <taxon>Parasitiformes</taxon>
        <taxon>Ixodida</taxon>
        <taxon>Ixodoidea</taxon>
        <taxon>Ixodidae</taxon>
        <taxon>Amblyomminae</taxon>
        <taxon>Amblyomma</taxon>
    </lineage>
</organism>
<comment type="caution">
    <text evidence="2">The sequence shown here is derived from an EMBL/GenBank/DDBJ whole genome shotgun (WGS) entry which is preliminary data.</text>
</comment>
<keyword evidence="3" id="KW-1185">Reference proteome</keyword>
<dbReference type="InterPro" id="IPR024079">
    <property type="entry name" value="MetalloPept_cat_dom_sf"/>
</dbReference>
<keyword evidence="1" id="KW-0472">Membrane</keyword>
<dbReference type="AlphaFoldDB" id="A0AAQ4FR14"/>
<gene>
    <name evidence="2" type="ORF">V5799_021188</name>
</gene>
<evidence type="ECO:0000313" key="2">
    <source>
        <dbReference type="EMBL" id="KAK8789035.1"/>
    </source>
</evidence>
<proteinExistence type="predicted"/>
<dbReference type="SUPFAM" id="SSF55486">
    <property type="entry name" value="Metalloproteases ('zincins'), catalytic domain"/>
    <property type="match status" value="1"/>
</dbReference>
<dbReference type="EMBL" id="JARKHS020000218">
    <property type="protein sequence ID" value="KAK8789035.1"/>
    <property type="molecule type" value="Genomic_DNA"/>
</dbReference>
<evidence type="ECO:0000256" key="1">
    <source>
        <dbReference type="SAM" id="Phobius"/>
    </source>
</evidence>
<accession>A0AAQ4FR14</accession>